<protein>
    <submittedName>
        <fullName evidence="9">Coiled-coil protein</fullName>
    </submittedName>
</protein>
<reference evidence="9 10" key="1">
    <citation type="submission" date="2018-06" db="EMBL/GenBank/DDBJ databases">
        <authorList>
            <consortium name="Pathogen Informatics"/>
            <person name="Doyle S."/>
        </authorList>
    </citation>
    <scope>NUCLEOTIDE SEQUENCE [LARGE SCALE GENOMIC DNA]</scope>
    <source>
        <strain evidence="9 10">NCTC11532</strain>
    </source>
</reference>
<dbReference type="OrthoDB" id="5652367at2"/>
<evidence type="ECO:0000259" key="8">
    <source>
        <dbReference type="PROSITE" id="PS51196"/>
    </source>
</evidence>
<keyword evidence="10" id="KW-1185">Reference proteome</keyword>
<evidence type="ECO:0000256" key="5">
    <source>
        <dbReference type="ARBA" id="ARBA00023010"/>
    </source>
</evidence>
<feature type="domain" description="Helicase C-terminal" evidence="7">
    <location>
        <begin position="1870"/>
        <end position="2037"/>
    </location>
</feature>
<dbReference type="GO" id="GO:0005524">
    <property type="term" value="F:ATP binding"/>
    <property type="evidence" value="ECO:0007669"/>
    <property type="project" value="InterPro"/>
</dbReference>
<evidence type="ECO:0000313" key="9">
    <source>
        <dbReference type="EMBL" id="STY29585.1"/>
    </source>
</evidence>
<keyword evidence="3" id="KW-0997">Cell inner membrane</keyword>
<dbReference type="InterPro" id="IPR001650">
    <property type="entry name" value="Helicase_C-like"/>
</dbReference>
<sequence length="2944" mass="337628">MPQYSENKNLQSLLESLISSYETEINYNPLEIELDSKQLTQKEDFASLRKFLSDNRKRLFIFKIADNPEESNRLAFLARRHVLNKSAENILKNTSNEPKINPIKYALSSNAPAIRARIQIQKSIRLPKPPVIQKDIRHEQNEQLRLDNLTLLPIDLPDLPQLVEQLKALDIHHLQDAAIPIIKEHSYAFRDGIIPGNLPKGFYIDKEKKALCYTDAPKRLPSALAPTLKKRNDLPLPSIEQATTLLPHLSKDSLSFLLDSNYSVNQKNILLGLLSPHESEIKNLLIQLSRTAGLDSALEQYEAFIYPFLCKQFVMGGESHTILLVRLLHACSNKKIDLEFLKYPEVQNSLLSTRGIKNLQKLIQLPAEQKEWWNKLVLEHLQYDKNSFDFNVFFEAYTQIYLPRIAEKNLTLPNPCPVQHQGHFLITLNRVLDVIEHAKNPQEQGLSLSELNWGPTGVHFAMVQAPTSAQLQQVASCMEMSKAEHTITDPELIYQKIDQDDLVLKPWLFRYMGQHWKSEIRLSHIKDQLLEIDKLVHWSTAQKNQLTYILTCAFANKDALTPIEWKETLTSCIQLLQNLDEDDRNDLLGAFSHCFKFKPLPSLIQVTELMKLCIEFKTEFPEKNWKEEFIVPLISCLEHEGFELFNILQERIEKTDPNAPENKEGAAQEAQDAIESKFSISVIANFTTIVHQNRHVLNPDLIQVLAKINEPQLSQEHIDRILEAAQKIQSPPDNVFEHLVLNTLSQINLSKSKSLPKIEQIIELLNSLAEIKNTIPLECNTHEKRKTWLEAIILSKNPFPGCILGNGDISNLDGLIVDALADAIKKRSAVFDIKFLKEALKTQLNHFLVPQQLREQLDQELMPLFDAVDDLIQELQDPNPSFSKVIEKLEYFEKRKPVLLDATYRIIGETKGEYILSFLLTGKRKESDQTTKTALAAILAPVHNLLVSSMKSFFNNPDKKQIVKDLDLNTCLSWMASFNETHSLIFFFKEELIQKKVIPALKKTLQQLNIQDLEFEKSILEEAAIIDENAPSDQALQSYKIKIESIANYLSLLGEINDHLPQQFTKIYKQLNTGSLARLNYKQKYNLVNQFKDDSETLDLYLKLMTKALEENPYADTTAIERAVNGLVDVFKIPDLQPETQIQFSKMSMAHNLKSVNPFPIAALNEFKKSNLPEITKPLFIKQIIQILGLPKTDSELIQTLIQQTKLFLNQNQEQSDLCLSLLRRISHDNPNNDLKAYPQILQELNGFDLESRAKIATILTGLANNKKDTTVNLPALLDIAKGLKKCLPEDIDQILKLFTSTPYPNAQGLNTALLAPDLDKLHQYCLEFDTNPCAKNNEKRDLAKHFATDRIKEALVNLQDLLQEEFLPHALQQKLARQLTFIETLGYTDPLNPENPKNPEDFKKLNKLTQCSRHDLKTRATTLLQQFRSKTIPPEQIEVSNLELLAYLREIYFRTTGLFPNTTQMLILLLALQDPSLNLLMRIKTGEGKSINTPMLSVLQWAQGGTVVQLTANPTLLGRDYENSCEPFFSFLDIKSSLIQSDTPTEQFIPNGINCSTIEDMASFHSAAKINKKEHLLKTIGPVHIVLDECHNALLDQLTLYKLVSEAEEDQANNPAQWIYPIAYQFIQQEAFRNTNPAISKVWDEDEDLDEFRLFLNKQINEQYNGDIEKQNYLMAVSNTQLKQWIHASGVAATLKENKHFILQPVKEKDESGQEFTKKIACIPLIRSTPKGGSVFTEEVQQALQARLKMERKEQAQYIVIDPIPSVLASQSAQGLIKFFLKTLGRLLGISATPGSKEELESLDTSLGIQAISIAPHAGDKRINHDPIFTLNREGTITAIHKTFNKIKLPVTKPQLTINPDEEIQTFTEREQLLKERKQAIDAWSITQTQPILIVNEDFDEAQAIGDSLKVYEEQGFKIQILTGKESPAELEKLIKQAGQANTITVGTAMLAEGIDINPGDHPRGLFVMQTYPDTLQKTIQIGGRAARNGKPGEWLPIYQVKPPQDLFNKFLYYVFPWTRQRINEKSIEVLREKIQVQATVDRIYTQSIDEVEQALMRQIEAWEELLLELFPDDAKIQFELFQWREMLLSELARSQDAGISQSTLYESIEQFKKLSCTLWESVREEKWAAKADKATQKSQEQSLRLKYLKQLDFGQEINIQTKLQQKGKPFTAGVNALIHQNLETIIADKAGAVLEYTQPSLEEKSNLELAQCKQLLPHLIGNFCSINPDAIKIFFPKTSKKSSLVPEVIRNAIDKLIERKNMIWQSKEKQEVAESIIHAYQQKLRNAASKDIQDLLLQMKPLILNCSDLSKISLVEQFKMQGLILTYANLYRNSGLEEDPALDGLRKDFDEDIMKKLGQYLIHEFAWASKKTFSFHAFFERTSAKNAALEIYTLALDMVQSPQDQDKVQRLYLALEQHKLNLKDKYLLSITHSSPRKVIYNALNAIEALNHAPQCTLDFRQKCHDKVVSEHHVIAFRKLLMGTSPYFFKRYDPVWDHMANTLLEISQQSQHNPVHIVQELYEAVQRFSTYEAYQPYLKQLNALKKQLLNSTELLRQDDGLHQDVQASLLAEKQIQIAKLLKIDPKQLHIQSGSDGIQSFIDMQVEDAPLQEEFTGYRSTFLTRVEAERAELRKVKQELDEHKEALLHLSDIRAMEFIPASNRVAFGKLFRLKGLLAINWNNVLFDRTELPDCIKRKMEYIDEINHWDWKLNPVDQPRLKEILGIEPREISDLLKVQSTIMSDLSNIRQKLEVIGREITKQDLNKKAVEQLINSAKKRMDEKECSSWEKIKLGGKNLLRGQEVQSLQSELEQLHRTLYSIQEEEKECLQKLQDHNDKLDAQRKPLVTTFLQQIKDELAAYLNEEAHRQIDTIEKELQDTDPVIERIEKAEIQKTRYQTRRFFKTSELLDFEARLAKETSRIPQKEGQHDVARELDEINRAILV</sequence>
<keyword evidence="1" id="KW-1003">Cell membrane</keyword>
<dbReference type="PROSITE" id="PS51194">
    <property type="entry name" value="HELICASE_CTER"/>
    <property type="match status" value="1"/>
</dbReference>
<evidence type="ECO:0000256" key="3">
    <source>
        <dbReference type="ARBA" id="ARBA00022519"/>
    </source>
</evidence>
<keyword evidence="2" id="KW-0963">Cytoplasm</keyword>
<keyword evidence="3" id="KW-0472">Membrane</keyword>
<proteinExistence type="predicted"/>
<feature type="coiled-coil region" evidence="6">
    <location>
        <begin position="2623"/>
        <end position="2653"/>
    </location>
</feature>
<dbReference type="PROSITE" id="PS51196">
    <property type="entry name" value="SECA_MOTOR_DEAD"/>
    <property type="match status" value="1"/>
</dbReference>
<dbReference type="Proteomes" id="UP000255297">
    <property type="component" value="Unassembled WGS sequence"/>
</dbReference>
<evidence type="ECO:0000256" key="1">
    <source>
        <dbReference type="ARBA" id="ARBA00022475"/>
    </source>
</evidence>
<dbReference type="GO" id="GO:0006886">
    <property type="term" value="P:intracellular protein transport"/>
    <property type="evidence" value="ECO:0007669"/>
    <property type="project" value="InterPro"/>
</dbReference>
<evidence type="ECO:0000256" key="4">
    <source>
        <dbReference type="ARBA" id="ARBA00022927"/>
    </source>
</evidence>
<keyword evidence="5" id="KW-0811">Translocation</keyword>
<dbReference type="GO" id="GO:0016020">
    <property type="term" value="C:membrane"/>
    <property type="evidence" value="ECO:0007669"/>
    <property type="project" value="InterPro"/>
</dbReference>
<keyword evidence="6" id="KW-0175">Coiled coil</keyword>
<dbReference type="Gene3D" id="3.40.50.300">
    <property type="entry name" value="P-loop containing nucleotide triphosphate hydrolases"/>
    <property type="match status" value="2"/>
</dbReference>
<dbReference type="GO" id="GO:0017038">
    <property type="term" value="P:protein import"/>
    <property type="evidence" value="ECO:0007669"/>
    <property type="project" value="InterPro"/>
</dbReference>
<evidence type="ECO:0000259" key="7">
    <source>
        <dbReference type="PROSITE" id="PS51194"/>
    </source>
</evidence>
<keyword evidence="4" id="KW-0813">Transport</keyword>
<dbReference type="InterPro" id="IPR014018">
    <property type="entry name" value="SecA_motor_DEAD"/>
</dbReference>
<accession>A0A378LRK6</accession>
<dbReference type="PANTHER" id="PTHR30612">
    <property type="entry name" value="SECA INNER MEMBRANE COMPONENT OF SEC PROTEIN SECRETION SYSTEM"/>
    <property type="match status" value="1"/>
</dbReference>
<dbReference type="SUPFAM" id="SSF52540">
    <property type="entry name" value="P-loop containing nucleoside triphosphate hydrolases"/>
    <property type="match status" value="2"/>
</dbReference>
<feature type="domain" description="SecA family profile" evidence="8">
    <location>
        <begin position="1377"/>
        <end position="2033"/>
    </location>
</feature>
<organism evidence="9 10">
    <name type="scientific">Legionella wadsworthii</name>
    <dbReference type="NCBI Taxonomy" id="28088"/>
    <lineage>
        <taxon>Bacteria</taxon>
        <taxon>Pseudomonadati</taxon>
        <taxon>Pseudomonadota</taxon>
        <taxon>Gammaproteobacteria</taxon>
        <taxon>Legionellales</taxon>
        <taxon>Legionellaceae</taxon>
        <taxon>Legionella</taxon>
    </lineage>
</organism>
<dbReference type="InterPro" id="IPR011115">
    <property type="entry name" value="SecA_DEAD"/>
</dbReference>
<dbReference type="RefSeq" id="WP_031565283.1">
    <property type="nucleotide sequence ID" value="NZ_CAAAIS010000013.1"/>
</dbReference>
<dbReference type="InterPro" id="IPR000185">
    <property type="entry name" value="SecA"/>
</dbReference>
<evidence type="ECO:0000256" key="2">
    <source>
        <dbReference type="ARBA" id="ARBA00022490"/>
    </source>
</evidence>
<name>A0A378LRK6_9GAMM</name>
<evidence type="ECO:0000256" key="6">
    <source>
        <dbReference type="SAM" id="Coils"/>
    </source>
</evidence>
<dbReference type="EMBL" id="UGPB01000001">
    <property type="protein sequence ID" value="STY29585.1"/>
    <property type="molecule type" value="Genomic_DNA"/>
</dbReference>
<dbReference type="PANTHER" id="PTHR30612:SF0">
    <property type="entry name" value="CHLOROPLAST PROTEIN-TRANSPORTING ATPASE"/>
    <property type="match status" value="1"/>
</dbReference>
<keyword evidence="4" id="KW-0653">Protein transport</keyword>
<dbReference type="GO" id="GO:0006605">
    <property type="term" value="P:protein targeting"/>
    <property type="evidence" value="ECO:0007669"/>
    <property type="project" value="InterPro"/>
</dbReference>
<dbReference type="InterPro" id="IPR027417">
    <property type="entry name" value="P-loop_NTPase"/>
</dbReference>
<feature type="coiled-coil region" evidence="6">
    <location>
        <begin position="2766"/>
        <end position="2842"/>
    </location>
</feature>
<evidence type="ECO:0000313" key="10">
    <source>
        <dbReference type="Proteomes" id="UP000255297"/>
    </source>
</evidence>
<gene>
    <name evidence="9" type="ORF">NCTC11532_01782</name>
</gene>
<dbReference type="Pfam" id="PF07517">
    <property type="entry name" value="SecA_DEAD"/>
    <property type="match status" value="1"/>
</dbReference>
<dbReference type="STRING" id="1122170.GCA_000701265_00704"/>